<evidence type="ECO:0000313" key="1">
    <source>
        <dbReference type="EMBL" id="CAG9560180.1"/>
    </source>
</evidence>
<accession>A0A8J2QD07</accession>
<name>A0A8J2QD07_9NEOP</name>
<dbReference type="Proteomes" id="UP000789524">
    <property type="component" value="Unassembled WGS sequence"/>
</dbReference>
<sequence length="68" mass="7180">MASSGCFDANWTGVKTDSLVGILDAIGENVESGQIRASDCKLKVIPAQLQNGFDPCSLGSPTSRFDLF</sequence>
<organism evidence="1 2">
    <name type="scientific">Danaus chrysippus</name>
    <name type="common">African queen</name>
    <dbReference type="NCBI Taxonomy" id="151541"/>
    <lineage>
        <taxon>Eukaryota</taxon>
        <taxon>Metazoa</taxon>
        <taxon>Ecdysozoa</taxon>
        <taxon>Arthropoda</taxon>
        <taxon>Hexapoda</taxon>
        <taxon>Insecta</taxon>
        <taxon>Pterygota</taxon>
        <taxon>Neoptera</taxon>
        <taxon>Endopterygota</taxon>
        <taxon>Lepidoptera</taxon>
        <taxon>Glossata</taxon>
        <taxon>Ditrysia</taxon>
        <taxon>Papilionoidea</taxon>
        <taxon>Nymphalidae</taxon>
        <taxon>Danainae</taxon>
        <taxon>Danaini</taxon>
        <taxon>Danaina</taxon>
        <taxon>Danaus</taxon>
        <taxon>Anosia</taxon>
    </lineage>
</organism>
<dbReference type="AlphaFoldDB" id="A0A8J2QD07"/>
<keyword evidence="2" id="KW-1185">Reference proteome</keyword>
<gene>
    <name evidence="1" type="ORF">DCHRY22_LOCUS1895</name>
</gene>
<evidence type="ECO:0000313" key="2">
    <source>
        <dbReference type="Proteomes" id="UP000789524"/>
    </source>
</evidence>
<dbReference type="EMBL" id="CAKASE010000045">
    <property type="protein sequence ID" value="CAG9560180.1"/>
    <property type="molecule type" value="Genomic_DNA"/>
</dbReference>
<protein>
    <submittedName>
        <fullName evidence="1">(African queen) hypothetical protein</fullName>
    </submittedName>
</protein>
<comment type="caution">
    <text evidence="1">The sequence shown here is derived from an EMBL/GenBank/DDBJ whole genome shotgun (WGS) entry which is preliminary data.</text>
</comment>
<proteinExistence type="predicted"/>
<reference evidence="1" key="1">
    <citation type="submission" date="2021-09" db="EMBL/GenBank/DDBJ databases">
        <authorList>
            <person name="Martin H S."/>
        </authorList>
    </citation>
    <scope>NUCLEOTIDE SEQUENCE</scope>
</reference>